<dbReference type="InterPro" id="IPR004000">
    <property type="entry name" value="Actin"/>
</dbReference>
<feature type="coiled-coil region" evidence="7">
    <location>
        <begin position="596"/>
        <end position="623"/>
    </location>
</feature>
<dbReference type="Proteomes" id="UP000054937">
    <property type="component" value="Unassembled WGS sequence"/>
</dbReference>
<name>A0A0V0QZ66_PSEPJ</name>
<evidence type="ECO:0000256" key="8">
    <source>
        <dbReference type="SAM" id="Phobius"/>
    </source>
</evidence>
<organism evidence="9 10">
    <name type="scientific">Pseudocohnilembus persalinus</name>
    <name type="common">Ciliate</name>
    <dbReference type="NCBI Taxonomy" id="266149"/>
    <lineage>
        <taxon>Eukaryota</taxon>
        <taxon>Sar</taxon>
        <taxon>Alveolata</taxon>
        <taxon>Ciliophora</taxon>
        <taxon>Intramacronucleata</taxon>
        <taxon>Oligohymenophorea</taxon>
        <taxon>Scuticociliatia</taxon>
        <taxon>Philasterida</taxon>
        <taxon>Pseudocohnilembidae</taxon>
        <taxon>Pseudocohnilembus</taxon>
    </lineage>
</organism>
<evidence type="ECO:0008006" key="11">
    <source>
        <dbReference type="Google" id="ProtNLM"/>
    </source>
</evidence>
<dbReference type="SUPFAM" id="SSF53067">
    <property type="entry name" value="Actin-like ATPase domain"/>
    <property type="match status" value="2"/>
</dbReference>
<accession>A0A0V0QZ66</accession>
<dbReference type="InParanoid" id="A0A0V0QZ66"/>
<dbReference type="Gene3D" id="3.30.420.40">
    <property type="match status" value="2"/>
</dbReference>
<dbReference type="GO" id="GO:0005634">
    <property type="term" value="C:nucleus"/>
    <property type="evidence" value="ECO:0007669"/>
    <property type="project" value="UniProtKB-SubCell"/>
</dbReference>
<feature type="coiled-coil region" evidence="7">
    <location>
        <begin position="454"/>
        <end position="518"/>
    </location>
</feature>
<dbReference type="OMA" id="YPFTEHV"/>
<dbReference type="AlphaFoldDB" id="A0A0V0QZ66"/>
<keyword evidence="8" id="KW-0472">Membrane</keyword>
<comment type="similarity">
    <text evidence="6">Belongs to the actin family.</text>
</comment>
<evidence type="ECO:0000256" key="1">
    <source>
        <dbReference type="ARBA" id="ARBA00004123"/>
    </source>
</evidence>
<dbReference type="FunFam" id="3.30.420.40:FF:000122">
    <property type="entry name" value="ARP5 actin-related protein 5 homolog"/>
    <property type="match status" value="1"/>
</dbReference>
<dbReference type="Gene3D" id="2.30.36.70">
    <property type="entry name" value="Actin, Chain A, domain 2"/>
    <property type="match status" value="1"/>
</dbReference>
<comment type="caution">
    <text evidence="9">The sequence shown here is derived from an EMBL/GenBank/DDBJ whole genome shotgun (WGS) entry which is preliminary data.</text>
</comment>
<evidence type="ECO:0000256" key="4">
    <source>
        <dbReference type="ARBA" id="ARBA00023242"/>
    </source>
</evidence>
<proteinExistence type="inferred from homology"/>
<keyword evidence="4" id="KW-0539">Nucleus</keyword>
<evidence type="ECO:0000256" key="7">
    <source>
        <dbReference type="SAM" id="Coils"/>
    </source>
</evidence>
<reference evidence="9 10" key="1">
    <citation type="journal article" date="2015" name="Sci. Rep.">
        <title>Genome of the facultative scuticociliatosis pathogen Pseudocohnilembus persalinus provides insight into its virulence through horizontal gene transfer.</title>
        <authorList>
            <person name="Xiong J."/>
            <person name="Wang G."/>
            <person name="Cheng J."/>
            <person name="Tian M."/>
            <person name="Pan X."/>
            <person name="Warren A."/>
            <person name="Jiang C."/>
            <person name="Yuan D."/>
            <person name="Miao W."/>
        </authorList>
    </citation>
    <scope>NUCLEOTIDE SEQUENCE [LARGE SCALE GENOMIC DNA]</scope>
    <source>
        <strain evidence="9">36N120E</strain>
    </source>
</reference>
<evidence type="ECO:0000256" key="6">
    <source>
        <dbReference type="RuleBase" id="RU000487"/>
    </source>
</evidence>
<keyword evidence="2" id="KW-0805">Transcription regulation</keyword>
<dbReference type="Pfam" id="PF00022">
    <property type="entry name" value="Actin"/>
    <property type="match status" value="1"/>
</dbReference>
<evidence type="ECO:0000313" key="10">
    <source>
        <dbReference type="Proteomes" id="UP000054937"/>
    </source>
</evidence>
<dbReference type="OrthoDB" id="7340501at2759"/>
<dbReference type="PANTHER" id="PTHR11937">
    <property type="entry name" value="ACTIN"/>
    <property type="match status" value="1"/>
</dbReference>
<evidence type="ECO:0000256" key="5">
    <source>
        <dbReference type="ARBA" id="ARBA00049360"/>
    </source>
</evidence>
<evidence type="ECO:0000256" key="2">
    <source>
        <dbReference type="ARBA" id="ARBA00023015"/>
    </source>
</evidence>
<gene>
    <name evidence="9" type="ORF">PPERSA_11152</name>
</gene>
<comment type="subcellular location">
    <subcellularLocation>
        <location evidence="1">Nucleus</location>
    </subcellularLocation>
</comment>
<dbReference type="InterPro" id="IPR043129">
    <property type="entry name" value="ATPase_NBD"/>
</dbReference>
<dbReference type="Gene3D" id="3.90.640.10">
    <property type="entry name" value="Actin, Chain A, domain 4"/>
    <property type="match status" value="1"/>
</dbReference>
<keyword evidence="3" id="KW-0804">Transcription</keyword>
<keyword evidence="7" id="KW-0175">Coiled coil</keyword>
<keyword evidence="8" id="KW-0812">Transmembrane</keyword>
<protein>
    <recommendedName>
        <fullName evidence="11">Actin-related protein 5</fullName>
    </recommendedName>
</protein>
<dbReference type="SMART" id="SM00268">
    <property type="entry name" value="ACTIN"/>
    <property type="match status" value="1"/>
</dbReference>
<feature type="transmembrane region" description="Helical" evidence="8">
    <location>
        <begin position="541"/>
        <end position="561"/>
    </location>
</feature>
<evidence type="ECO:0000313" key="9">
    <source>
        <dbReference type="EMBL" id="KRX07603.1"/>
    </source>
</evidence>
<keyword evidence="10" id="KW-1185">Reference proteome</keyword>
<keyword evidence="8" id="KW-1133">Transmembrane helix</keyword>
<evidence type="ECO:0000256" key="3">
    <source>
        <dbReference type="ARBA" id="ARBA00023163"/>
    </source>
</evidence>
<sequence length="628" mass="75279">MNAKQKQINDEREKNQFKKTIYINFSDVKPMRSILKEPTDQENQIFQQNNLNQDIPIIIDYGSLYTKAGWANSQDPDLIFRTFVNKTKGYKQNFQLAVISTMSKEIDVFKGTYRSPYDRDVIQHFGLLENINDYIFTELGVEGDRVNHPLMLTETVANPEYNRMNLYEQYFECYQVPSVFYGIDSLFSYYYYLQNFEEYKQKSCLLISMSNSCCHIIPILKGQIMYEYIKRVNVGGQNSFEIFSKSISLKSPHLKQYMTYNNLHSLFQNHTEVAYDYKDQLNYFKYQKSAFSNEFYNNEIKYKNNLLIDEYKDFLIEPTELIFPNTKQILDEQDVERKRQLRLKAADRLREAVNKKKQEKEEKHQKELEDLTRVENQYNEDPQIGQIEIDSLLGPKNRGIEEIRQRLKKVKINMGLISKDDQDKEKYHLINIDDSELTADQKKLKRQQIMLKAAADARAEKKKHDQEKKEEYKKWKEENPDKYLETLYEKRNKLFKKIEARKKQKQELTQRNSKLNMKRMQTLAQLGQDEQGNTNSKKVTFYQFVLFLLFFIIFFLFYFYFIHFRQKMIISEWTMKIGIYIQVFLNIMSQMMKITIQNQMKQKQNQENQILNSRKKLNKAAKTLTILI</sequence>
<dbReference type="EMBL" id="LDAU01000082">
    <property type="protein sequence ID" value="KRX07603.1"/>
    <property type="molecule type" value="Genomic_DNA"/>
</dbReference>
<feature type="coiled-coil region" evidence="7">
    <location>
        <begin position="342"/>
        <end position="381"/>
    </location>
</feature>
<comment type="catalytic activity">
    <reaction evidence="5">
        <text>ATP + H2O = ADP + phosphate + H(+)</text>
        <dbReference type="Rhea" id="RHEA:13065"/>
        <dbReference type="ChEBI" id="CHEBI:15377"/>
        <dbReference type="ChEBI" id="CHEBI:15378"/>
        <dbReference type="ChEBI" id="CHEBI:30616"/>
        <dbReference type="ChEBI" id="CHEBI:43474"/>
        <dbReference type="ChEBI" id="CHEBI:456216"/>
    </reaction>
</comment>